<comment type="caution">
    <text evidence="1">The sequence shown here is derived from an EMBL/GenBank/DDBJ whole genome shotgun (WGS) entry which is preliminary data.</text>
</comment>
<organism evidence="1 2">
    <name type="scientific">Roseateles oligotrophus</name>
    <dbReference type="NCBI Taxonomy" id="1769250"/>
    <lineage>
        <taxon>Bacteria</taxon>
        <taxon>Pseudomonadati</taxon>
        <taxon>Pseudomonadota</taxon>
        <taxon>Betaproteobacteria</taxon>
        <taxon>Burkholderiales</taxon>
        <taxon>Sphaerotilaceae</taxon>
        <taxon>Roseateles</taxon>
    </lineage>
</organism>
<reference evidence="1 2" key="1">
    <citation type="submission" date="2020-08" db="EMBL/GenBank/DDBJ databases">
        <title>Functional genomics of gut bacteria from endangered species of beetles.</title>
        <authorList>
            <person name="Carlos-Shanley C."/>
        </authorList>
    </citation>
    <scope>NUCLEOTIDE SEQUENCE [LARGE SCALE GENOMIC DNA]</scope>
    <source>
        <strain evidence="1 2">S00239</strain>
    </source>
</reference>
<dbReference type="EMBL" id="JACHLP010000002">
    <property type="protein sequence ID" value="MBB4842911.1"/>
    <property type="molecule type" value="Genomic_DNA"/>
</dbReference>
<sequence length="864" mass="92820">MSTEDCGACTGLQLQTPQPIANRSGLATLRYRVGDYGQFKASLLSQLSSSQFAPLAGLKSRDSDDFTVALIDAFACSAEVLSFYQERIAHESWLRTATERLSLQEMGKLIAYTLKPGVAAETQLAFALETPPAPPPNLPPEPGNFVTGVPAALTLASGLKVQSLAGPGEQAQTFETVETLAEARPEWNAMRPWLSETVSPQRYDTETYVSGLRNNLKPGDALLFVGAEFLSNPNSNAWDLRFLDAVDLQTEQDRTRLRWRRGLGSINPPANPAARPSLFVLRRRSAVYGHNAPSWLAMPLSYRDNYPGGLDGSTRASEWPHYTLSPAGATASGGHVDLEGLAAEVVNGSYAVLAKGGFNYAAEPAPAGSYLELYKVLNVAEVSRAEFGLSGKVSRLLLQGANYFDQFQDQVRGSTVFAQSEALQLAPYPVDTAVSGARIPVQAAANGLLPGRRLLLRGQRVSDGASVCYPLTLVAAHAVDTQRCELEVSPALPAALRRESVVVWGNVALASHGESVAELLGSGQGAQRFQRFELKQAPLCYRAADQELGVAAQLSLQVGELIWQERPSLFDAGPKDHVYCLTVDEQGKRYALFGDGIHGARLPSGVNNIRASYRKGLGAAGNVRAETLTQLLSRPLGLKSVANPLAAEGGTEPEAAETARQNMPLATRTLGRVVSLQDYEDFARAFSGIAKAQARVLQRGQQRFICLSLAAPGGAAITAASPVWQHLQAALLRSGDPLVQLQLLGAQLSHFRVGLRVKVESDRVPAEVLAAVEAELRARYAFETRELGQPVQQSELIQRVQAVPGVRAVELRRLYGGSQPLAQTLPSCQDRLLAAAMRVQGQSLLPAELLSLAPGPLDELTEMT</sequence>
<gene>
    <name evidence="1" type="ORF">HNP55_001426</name>
</gene>
<evidence type="ECO:0000313" key="1">
    <source>
        <dbReference type="EMBL" id="MBB4842911.1"/>
    </source>
</evidence>
<dbReference type="AlphaFoldDB" id="A0A840L547"/>
<keyword evidence="2" id="KW-1185">Reference proteome</keyword>
<dbReference type="Proteomes" id="UP000562027">
    <property type="component" value="Unassembled WGS sequence"/>
</dbReference>
<dbReference type="InterPro" id="IPR011749">
    <property type="entry name" value="CHP02243"/>
</dbReference>
<proteinExistence type="predicted"/>
<evidence type="ECO:0000313" key="2">
    <source>
        <dbReference type="Proteomes" id="UP000562027"/>
    </source>
</evidence>
<accession>A0A840L547</accession>
<evidence type="ECO:0008006" key="3">
    <source>
        <dbReference type="Google" id="ProtNLM"/>
    </source>
</evidence>
<dbReference type="NCBIfam" id="TIGR02243">
    <property type="entry name" value="putative baseplate assembly protein"/>
    <property type="match status" value="1"/>
</dbReference>
<name>A0A840L547_9BURK</name>
<protein>
    <recommendedName>
        <fullName evidence="3">Phage baseplate assembly protein</fullName>
    </recommendedName>
</protein>
<dbReference type="RefSeq" id="WP_184297636.1">
    <property type="nucleotide sequence ID" value="NZ_JACHLP010000002.1"/>
</dbReference>